<dbReference type="HOGENOM" id="CLU_051869_0_0_1"/>
<accession>E4ZWF1</accession>
<dbReference type="eggNOG" id="ENOG502SG47">
    <property type="taxonomic scope" value="Eukaryota"/>
</dbReference>
<dbReference type="RefSeq" id="XP_003839406.1">
    <property type="nucleotide sequence ID" value="XM_003839358.1"/>
</dbReference>
<dbReference type="OMA" id="RPIYYKC"/>
<dbReference type="AlphaFoldDB" id="E4ZWF1"/>
<gene>
    <name evidence="3" type="ORF">LEMA_P030790.1</name>
</gene>
<dbReference type="OrthoDB" id="10067381at2759"/>
<comment type="similarity">
    <text evidence="1">Belongs to the UPF0696 family.</text>
</comment>
<dbReference type="PANTHER" id="PTHR31977">
    <property type="entry name" value="UPF0696 PROTEIN C11ORF68"/>
    <property type="match status" value="1"/>
</dbReference>
<feature type="region of interest" description="Disordered" evidence="2">
    <location>
        <begin position="1"/>
        <end position="38"/>
    </location>
</feature>
<evidence type="ECO:0000256" key="2">
    <source>
        <dbReference type="SAM" id="MobiDB-lite"/>
    </source>
</evidence>
<sequence length="276" mass="31550">MSGIDRYGMERERLARQSKLERKAQPEPQPKFDLFNPREGSYDSWQLGETPDEFINRVPPETTTVSTCPWIWVENPHRKPWDKSPSPQVEHFTDTGMELLQQSLSNRQKMQASGSGISKSILTQEGKDHQQRIADLAVEDHILTGKWMLFPKSTEANHVWEQVVQGVIDNRLGCTAKVAADDGNDERLTCIYTKDFRDVQDISRVLAELEIMGLLHPGRAIYYKHDAYTYLNIRSATAPKYGLQASLYNSRTLKLTGKLPKSSALPRKQSMLKQYL</sequence>
<keyword evidence="4" id="KW-1185">Reference proteome</keyword>
<dbReference type="InterPro" id="IPR015034">
    <property type="entry name" value="Bles03"/>
</dbReference>
<feature type="compositionally biased region" description="Basic and acidic residues" evidence="2">
    <location>
        <begin position="7"/>
        <end position="25"/>
    </location>
</feature>
<dbReference type="VEuPathDB" id="FungiDB:LEMA_P030790.1"/>
<dbReference type="GeneID" id="13281695"/>
<dbReference type="InterPro" id="IPR023398">
    <property type="entry name" value="TIF_eIF4e-like"/>
</dbReference>
<dbReference type="SUPFAM" id="SSF55418">
    <property type="entry name" value="eIF4e-like"/>
    <property type="match status" value="1"/>
</dbReference>
<evidence type="ECO:0000256" key="1">
    <source>
        <dbReference type="ARBA" id="ARBA00010568"/>
    </source>
</evidence>
<evidence type="ECO:0008006" key="5">
    <source>
        <dbReference type="Google" id="ProtNLM"/>
    </source>
</evidence>
<protein>
    <recommendedName>
        <fullName evidence="5">DUF1917-domain-containing protein</fullName>
    </recommendedName>
</protein>
<reference evidence="4" key="1">
    <citation type="journal article" date="2011" name="Nat. Commun.">
        <title>Effector diversification within compartments of the Leptosphaeria maculans genome affected by Repeat-Induced Point mutations.</title>
        <authorList>
            <person name="Rouxel T."/>
            <person name="Grandaubert J."/>
            <person name="Hane J.K."/>
            <person name="Hoede C."/>
            <person name="van de Wouw A.P."/>
            <person name="Couloux A."/>
            <person name="Dominguez V."/>
            <person name="Anthouard V."/>
            <person name="Bally P."/>
            <person name="Bourras S."/>
            <person name="Cozijnsen A.J."/>
            <person name="Ciuffetti L.M."/>
            <person name="Degrave A."/>
            <person name="Dilmaghani A."/>
            <person name="Duret L."/>
            <person name="Fudal I."/>
            <person name="Goodwin S.B."/>
            <person name="Gout L."/>
            <person name="Glaser N."/>
            <person name="Linglin J."/>
            <person name="Kema G.H.J."/>
            <person name="Lapalu N."/>
            <person name="Lawrence C.B."/>
            <person name="May K."/>
            <person name="Meyer M."/>
            <person name="Ollivier B."/>
            <person name="Poulain J."/>
            <person name="Schoch C.L."/>
            <person name="Simon A."/>
            <person name="Spatafora J.W."/>
            <person name="Stachowiak A."/>
            <person name="Turgeon B.G."/>
            <person name="Tyler B.M."/>
            <person name="Vincent D."/>
            <person name="Weissenbach J."/>
            <person name="Amselem J."/>
            <person name="Quesneville H."/>
            <person name="Oliver R.P."/>
            <person name="Wincker P."/>
            <person name="Balesdent M.-H."/>
            <person name="Howlett B.J."/>
        </authorList>
    </citation>
    <scope>NUCLEOTIDE SEQUENCE [LARGE SCALE GENOMIC DNA]</scope>
    <source>
        <strain evidence="4">JN3 / isolate v23.1.3 / race Av1-4-5-6-7-8</strain>
    </source>
</reference>
<dbReference type="EMBL" id="FP929127">
    <property type="protein sequence ID" value="CBX95927.1"/>
    <property type="molecule type" value="Genomic_DNA"/>
</dbReference>
<dbReference type="PANTHER" id="PTHR31977:SF1">
    <property type="entry name" value="UPF0696 PROTEIN C11ORF68"/>
    <property type="match status" value="1"/>
</dbReference>
<evidence type="ECO:0000313" key="4">
    <source>
        <dbReference type="Proteomes" id="UP000002668"/>
    </source>
</evidence>
<organism evidence="4">
    <name type="scientific">Leptosphaeria maculans (strain JN3 / isolate v23.1.3 / race Av1-4-5-6-7-8)</name>
    <name type="common">Blackleg fungus</name>
    <name type="synonym">Phoma lingam</name>
    <dbReference type="NCBI Taxonomy" id="985895"/>
    <lineage>
        <taxon>Eukaryota</taxon>
        <taxon>Fungi</taxon>
        <taxon>Dikarya</taxon>
        <taxon>Ascomycota</taxon>
        <taxon>Pezizomycotina</taxon>
        <taxon>Dothideomycetes</taxon>
        <taxon>Pleosporomycetidae</taxon>
        <taxon>Pleosporales</taxon>
        <taxon>Pleosporineae</taxon>
        <taxon>Leptosphaeriaceae</taxon>
        <taxon>Plenodomus</taxon>
        <taxon>Plenodomus lingam/Leptosphaeria maculans species complex</taxon>
    </lineage>
</organism>
<evidence type="ECO:0000313" key="3">
    <source>
        <dbReference type="EMBL" id="CBX95927.1"/>
    </source>
</evidence>
<name>E4ZWF1_LEPMJ</name>
<dbReference type="Gene3D" id="3.30.760.10">
    <property type="entry name" value="RNA Cap, Translation Initiation Factor Eif4e"/>
    <property type="match status" value="1"/>
</dbReference>
<dbReference type="Pfam" id="PF08939">
    <property type="entry name" value="Bles03"/>
    <property type="match status" value="1"/>
</dbReference>
<proteinExistence type="inferred from homology"/>
<dbReference type="InParanoid" id="E4ZWF1"/>
<dbReference type="Proteomes" id="UP000002668">
    <property type="component" value="Genome"/>
</dbReference>